<dbReference type="Proteomes" id="UP000499080">
    <property type="component" value="Unassembled WGS sequence"/>
</dbReference>
<keyword evidence="3" id="KW-1185">Reference proteome</keyword>
<keyword evidence="1" id="KW-0812">Transmembrane</keyword>
<protein>
    <submittedName>
        <fullName evidence="2">Uncharacterized protein</fullName>
    </submittedName>
</protein>
<evidence type="ECO:0000256" key="1">
    <source>
        <dbReference type="SAM" id="Phobius"/>
    </source>
</evidence>
<keyword evidence="1" id="KW-0472">Membrane</keyword>
<comment type="caution">
    <text evidence="2">The sequence shown here is derived from an EMBL/GenBank/DDBJ whole genome shotgun (WGS) entry which is preliminary data.</text>
</comment>
<name>A0A4Y2KIL6_ARAVE</name>
<evidence type="ECO:0000313" key="2">
    <source>
        <dbReference type="EMBL" id="GBN01397.1"/>
    </source>
</evidence>
<dbReference type="EMBL" id="BGPR01004614">
    <property type="protein sequence ID" value="GBN01397.1"/>
    <property type="molecule type" value="Genomic_DNA"/>
</dbReference>
<reference evidence="2 3" key="1">
    <citation type="journal article" date="2019" name="Sci. Rep.">
        <title>Orb-weaving spider Araneus ventricosus genome elucidates the spidroin gene catalogue.</title>
        <authorList>
            <person name="Kono N."/>
            <person name="Nakamura H."/>
            <person name="Ohtoshi R."/>
            <person name="Moran D.A.P."/>
            <person name="Shinohara A."/>
            <person name="Yoshida Y."/>
            <person name="Fujiwara M."/>
            <person name="Mori M."/>
            <person name="Tomita M."/>
            <person name="Arakawa K."/>
        </authorList>
    </citation>
    <scope>NUCLEOTIDE SEQUENCE [LARGE SCALE GENOMIC DNA]</scope>
</reference>
<dbReference type="AlphaFoldDB" id="A0A4Y2KIL6"/>
<feature type="transmembrane region" description="Helical" evidence="1">
    <location>
        <begin position="31"/>
        <end position="49"/>
    </location>
</feature>
<keyword evidence="1" id="KW-1133">Transmembrane helix</keyword>
<accession>A0A4Y2KIL6</accession>
<sequence length="106" mass="12189">MRLCSPQAISILANPFRYALSTPFRFLAHSFGYAIFTPFHFLAHSFGYALSTPFRFLAHPFSYAIFTPFHLLAIDLAMRFPTIPLHSNTPPTNFSYPYSRLLRLTL</sequence>
<evidence type="ECO:0000313" key="3">
    <source>
        <dbReference type="Proteomes" id="UP000499080"/>
    </source>
</evidence>
<gene>
    <name evidence="2" type="ORF">AVEN_59383_1</name>
</gene>
<organism evidence="2 3">
    <name type="scientific">Araneus ventricosus</name>
    <name type="common">Orbweaver spider</name>
    <name type="synonym">Epeira ventricosa</name>
    <dbReference type="NCBI Taxonomy" id="182803"/>
    <lineage>
        <taxon>Eukaryota</taxon>
        <taxon>Metazoa</taxon>
        <taxon>Ecdysozoa</taxon>
        <taxon>Arthropoda</taxon>
        <taxon>Chelicerata</taxon>
        <taxon>Arachnida</taxon>
        <taxon>Araneae</taxon>
        <taxon>Araneomorphae</taxon>
        <taxon>Entelegynae</taxon>
        <taxon>Araneoidea</taxon>
        <taxon>Araneidae</taxon>
        <taxon>Araneus</taxon>
    </lineage>
</organism>
<proteinExistence type="predicted"/>